<evidence type="ECO:0000256" key="1">
    <source>
        <dbReference type="ARBA" id="ARBA00004479"/>
    </source>
</evidence>
<dbReference type="Gene3D" id="3.80.10.10">
    <property type="entry name" value="Ribonuclease Inhibitor"/>
    <property type="match status" value="1"/>
</dbReference>
<protein>
    <submittedName>
        <fullName evidence="5">Uncharacterized protein</fullName>
    </submittedName>
</protein>
<dbReference type="InterPro" id="IPR032675">
    <property type="entry name" value="LRR_dom_sf"/>
</dbReference>
<keyword evidence="4" id="KW-0732">Signal</keyword>
<dbReference type="Pfam" id="PF00560">
    <property type="entry name" value="LRR_1"/>
    <property type="match status" value="5"/>
</dbReference>
<dbReference type="PANTHER" id="PTHR48006">
    <property type="entry name" value="LEUCINE-RICH REPEAT-CONTAINING PROTEIN DDB_G0281931-RELATED"/>
    <property type="match status" value="1"/>
</dbReference>
<evidence type="ECO:0000313" key="5">
    <source>
        <dbReference type="EMBL" id="KAK8989618.1"/>
    </source>
</evidence>
<comment type="caution">
    <text evidence="5">The sequence shown here is derived from an EMBL/GenBank/DDBJ whole genome shotgun (WGS) entry which is preliminary data.</text>
</comment>
<keyword evidence="2" id="KW-0433">Leucine-rich repeat</keyword>
<dbReference type="InterPro" id="IPR001611">
    <property type="entry name" value="Leu-rich_rpt"/>
</dbReference>
<dbReference type="Proteomes" id="UP001396334">
    <property type="component" value="Unassembled WGS sequence"/>
</dbReference>
<organism evidence="5 6">
    <name type="scientific">Hibiscus sabdariffa</name>
    <name type="common">roselle</name>
    <dbReference type="NCBI Taxonomy" id="183260"/>
    <lineage>
        <taxon>Eukaryota</taxon>
        <taxon>Viridiplantae</taxon>
        <taxon>Streptophyta</taxon>
        <taxon>Embryophyta</taxon>
        <taxon>Tracheophyta</taxon>
        <taxon>Spermatophyta</taxon>
        <taxon>Magnoliopsida</taxon>
        <taxon>eudicotyledons</taxon>
        <taxon>Gunneridae</taxon>
        <taxon>Pentapetalae</taxon>
        <taxon>rosids</taxon>
        <taxon>malvids</taxon>
        <taxon>Malvales</taxon>
        <taxon>Malvaceae</taxon>
        <taxon>Malvoideae</taxon>
        <taxon>Hibiscus</taxon>
    </lineage>
</organism>
<evidence type="ECO:0000256" key="3">
    <source>
        <dbReference type="ARBA" id="ARBA00022737"/>
    </source>
</evidence>
<evidence type="ECO:0000256" key="4">
    <source>
        <dbReference type="SAM" id="SignalP"/>
    </source>
</evidence>
<dbReference type="PANTHER" id="PTHR48006:SF34">
    <property type="entry name" value="OS08G0203700 PROTEIN"/>
    <property type="match status" value="1"/>
</dbReference>
<proteinExistence type="predicted"/>
<feature type="signal peptide" evidence="4">
    <location>
        <begin position="1"/>
        <end position="33"/>
    </location>
</feature>
<name>A0ABR2PMF5_9ROSI</name>
<keyword evidence="3" id="KW-0677">Repeat</keyword>
<evidence type="ECO:0000313" key="6">
    <source>
        <dbReference type="Proteomes" id="UP001396334"/>
    </source>
</evidence>
<dbReference type="EMBL" id="JBBPBN010000056">
    <property type="protein sequence ID" value="KAK8989618.1"/>
    <property type="molecule type" value="Genomic_DNA"/>
</dbReference>
<dbReference type="InterPro" id="IPR003591">
    <property type="entry name" value="Leu-rich_rpt_typical-subtyp"/>
</dbReference>
<accession>A0ABR2PMF5</accession>
<comment type="subcellular location">
    <subcellularLocation>
        <location evidence="1">Membrane</location>
        <topology evidence="1">Single-pass type I membrane protein</topology>
    </subcellularLocation>
</comment>
<evidence type="ECO:0000256" key="2">
    <source>
        <dbReference type="ARBA" id="ARBA00022614"/>
    </source>
</evidence>
<dbReference type="InterPro" id="IPR051824">
    <property type="entry name" value="LRR_Rcpt-Like_S/T_Kinase"/>
</dbReference>
<feature type="chain" id="PRO_5045913935" evidence="4">
    <location>
        <begin position="34"/>
        <end position="364"/>
    </location>
</feature>
<dbReference type="SUPFAM" id="SSF52058">
    <property type="entry name" value="L domain-like"/>
    <property type="match status" value="1"/>
</dbReference>
<dbReference type="SMART" id="SM00369">
    <property type="entry name" value="LRR_TYP"/>
    <property type="match status" value="2"/>
</dbReference>
<reference evidence="5 6" key="1">
    <citation type="journal article" date="2024" name="G3 (Bethesda)">
        <title>Genome assembly of Hibiscus sabdariffa L. provides insights into metabolisms of medicinal natural products.</title>
        <authorList>
            <person name="Kim T."/>
        </authorList>
    </citation>
    <scope>NUCLEOTIDE SEQUENCE [LARGE SCALE GENOMIC DNA]</scope>
    <source>
        <strain evidence="5">TK-2024</strain>
        <tissue evidence="5">Old leaves</tissue>
    </source>
</reference>
<sequence length="364" mass="40570">MVLRLMKPLLSGSKGLFFFFFVVLFWCSQSIKAQDAATDPSEVRALNSIFQQWDTQAVESWNHSGEPCSGVALSQNDSVFEDPSNNPVIRCDCSFNSNTLCHITRLRVVDLNRRGEVQQELLNLPFLNYLKIDQNFFSGPLAIIGNMFRLEFLSIAFNDFSGPIPKQLGNLKELRMLSLGNNNFSGTLPPELGNLTKLEDLYINRCGLGGDIPSTFANLVQLQTVWASGNAFSGKIPDFVGNNWTKLIELRIQGNSFEGPIPSSFANLTSLNTLKLDRIYNGSSSLGFLRNLKNLHDLDLSFNNLTCTIPSDMFTRDSVKRSFLGNNSLTGAIPNQPSTLHTIDLSYNLLSGDLPSWEDRIPRL</sequence>
<gene>
    <name evidence="5" type="ORF">V6N11_064036</name>
</gene>
<keyword evidence="6" id="KW-1185">Reference proteome</keyword>